<name>A0A6P1E2E7_9GAMM</name>
<dbReference type="PANTHER" id="PTHR37023:SF1">
    <property type="entry name" value="ISSOD25 TRANSPOSASE TNPA_ISSOD25"/>
    <property type="match status" value="1"/>
</dbReference>
<evidence type="ECO:0000259" key="1">
    <source>
        <dbReference type="Pfam" id="PF04986"/>
    </source>
</evidence>
<keyword evidence="4" id="KW-1185">Reference proteome</keyword>
<dbReference type="PANTHER" id="PTHR37023">
    <property type="entry name" value="TRANSPOSASE"/>
    <property type="match status" value="1"/>
</dbReference>
<dbReference type="Pfam" id="PF04986">
    <property type="entry name" value="Y2_Tnp"/>
    <property type="match status" value="1"/>
</dbReference>
<dbReference type="GO" id="GO:0006313">
    <property type="term" value="P:DNA transposition"/>
    <property type="evidence" value="ECO:0007669"/>
    <property type="project" value="InterPro"/>
</dbReference>
<gene>
    <name evidence="3" type="ORF">G3480_18055</name>
</gene>
<sequence length="379" mass="42582">MAELASLQAVIRACLDGVAATQTLSPRQWQVCHHILDCRTAALGGFALSCDQCEAEALCYHACRDRHCPRCQHRASLDWCERQRAALLPVTYHHVVFTLPSTLNGWIEVHPKELYHLLFETVWATLSAFGSDPKRLDGQLGMTAVLHTWGQTLTRHVHLHCLVPGGAVSASGEWHPAKSTYLFPVRALSRHVRGGFVSRLRQAVEAGRLPRLSDSREIERVLNTLMGLEWVVYSKPCLVHTETVVDYLGRYSHRTALSDSRLVSFDGQAVELSYKDYRDGDRRKVMTLSGTELLRRFLLHVLPKGFMRVRHFGFLANRCRARRLPEIRTAIAAPTATVSPAQEGSEELTRTFDGYPCPTCRTGRLRVRAALAPKRRDGG</sequence>
<dbReference type="NCBIfam" id="NF033538">
    <property type="entry name" value="transpos_IS91"/>
    <property type="match status" value="1"/>
</dbReference>
<proteinExistence type="predicted"/>
<reference evidence="3 4" key="2">
    <citation type="submission" date="2020-02" db="EMBL/GenBank/DDBJ databases">
        <title>Genome sequences of Thiorhodococcus mannitoliphagus and Thiorhodococcus minor, purple sulfur photosynthetic bacteria in the gammaproteobacterial family, Chromatiaceae.</title>
        <authorList>
            <person name="Aviles F.A."/>
            <person name="Meyer T.E."/>
            <person name="Kyndt J.A."/>
        </authorList>
    </citation>
    <scope>NUCLEOTIDE SEQUENCE [LARGE SCALE GENOMIC DNA]</scope>
    <source>
        <strain evidence="3 4">DSM 18266</strain>
    </source>
</reference>
<protein>
    <submittedName>
        <fullName evidence="3">IS91 family transposase</fullName>
    </submittedName>
</protein>
<dbReference type="Pfam" id="PF14319">
    <property type="entry name" value="Zn_Tnp_IS91"/>
    <property type="match status" value="1"/>
</dbReference>
<dbReference type="GO" id="GO:0003677">
    <property type="term" value="F:DNA binding"/>
    <property type="evidence" value="ECO:0007669"/>
    <property type="project" value="InterPro"/>
</dbReference>
<dbReference type="GO" id="GO:0004803">
    <property type="term" value="F:transposase activity"/>
    <property type="evidence" value="ECO:0007669"/>
    <property type="project" value="InterPro"/>
</dbReference>
<dbReference type="Proteomes" id="UP000471640">
    <property type="component" value="Unassembled WGS sequence"/>
</dbReference>
<dbReference type="EMBL" id="JAAIJR010000086">
    <property type="protein sequence ID" value="NEX22184.1"/>
    <property type="molecule type" value="Genomic_DNA"/>
</dbReference>
<feature type="domain" description="Transposase zinc-binding" evidence="2">
    <location>
        <begin position="11"/>
        <end position="99"/>
    </location>
</feature>
<accession>A0A6P1E2E7</accession>
<feature type="domain" description="Transposase IS801/IS1294" evidence="1">
    <location>
        <begin position="141"/>
        <end position="320"/>
    </location>
</feature>
<dbReference type="RefSeq" id="WP_164655281.1">
    <property type="nucleotide sequence ID" value="NZ_JAAIJR010000086.1"/>
</dbReference>
<reference evidence="4" key="1">
    <citation type="journal article" date="2020" name="Microbiol. Resour. Announc.">
        <title>Draft Genome Sequences of Thiorhodococcus mannitoliphagus and Thiorhodococcus minor, Purple Sulfur Photosynthetic Bacteria in the Gammaproteobacterial Family Chromatiaceae.</title>
        <authorList>
            <person name="Aviles F.A."/>
            <person name="Meyer T.E."/>
            <person name="Kyndt J.A."/>
        </authorList>
    </citation>
    <scope>NUCLEOTIDE SEQUENCE [LARGE SCALE GENOMIC DNA]</scope>
    <source>
        <strain evidence="4">DSM 18266</strain>
    </source>
</reference>
<evidence type="ECO:0000313" key="4">
    <source>
        <dbReference type="Proteomes" id="UP000471640"/>
    </source>
</evidence>
<dbReference type="InterPro" id="IPR054832">
    <property type="entry name" value="transpos_IS91"/>
</dbReference>
<dbReference type="InterPro" id="IPR026889">
    <property type="entry name" value="Zn_Tnp"/>
</dbReference>
<evidence type="ECO:0000259" key="2">
    <source>
        <dbReference type="Pfam" id="PF14319"/>
    </source>
</evidence>
<organism evidence="3 4">
    <name type="scientific">Thiorhodococcus mannitoliphagus</name>
    <dbReference type="NCBI Taxonomy" id="329406"/>
    <lineage>
        <taxon>Bacteria</taxon>
        <taxon>Pseudomonadati</taxon>
        <taxon>Pseudomonadota</taxon>
        <taxon>Gammaproteobacteria</taxon>
        <taxon>Chromatiales</taxon>
        <taxon>Chromatiaceae</taxon>
        <taxon>Thiorhodococcus</taxon>
    </lineage>
</organism>
<dbReference type="InterPro" id="IPR007069">
    <property type="entry name" value="Transposase_32"/>
</dbReference>
<dbReference type="AlphaFoldDB" id="A0A6P1E2E7"/>
<comment type="caution">
    <text evidence="3">The sequence shown here is derived from an EMBL/GenBank/DDBJ whole genome shotgun (WGS) entry which is preliminary data.</text>
</comment>
<evidence type="ECO:0000313" key="3">
    <source>
        <dbReference type="EMBL" id="NEX22184.1"/>
    </source>
</evidence>